<dbReference type="PANTHER" id="PTHR10903">
    <property type="entry name" value="GTPASE, IMAP FAMILY MEMBER-RELATED"/>
    <property type="match status" value="1"/>
</dbReference>
<keyword evidence="3" id="KW-0342">GTP-binding</keyword>
<dbReference type="Proteomes" id="UP000001074">
    <property type="component" value="Unassembled WGS sequence"/>
</dbReference>
<dbReference type="PANTHER" id="PTHR10903:SF170">
    <property type="entry name" value="GTPASE IMAP FAMILY MEMBER 7"/>
    <property type="match status" value="1"/>
</dbReference>
<evidence type="ECO:0000259" key="5">
    <source>
        <dbReference type="PROSITE" id="PS51720"/>
    </source>
</evidence>
<proteinExistence type="inferred from homology"/>
<sequence>MAGIQDNTLRIVLVGKTGSGKSATGNTIIGSRKYDSKIAPHAVTKECQKEVRHWKGRNLLVVDTPGLFDTKEKLQTTCEEISRCVLFSCPGPHAIILVLQLGRYTEEEQRTVALIKAIFGVAAMKHMILLFTRKDDLDGKTLSDFLDESDVNLQNIIQECGSRCCAFNNKTADKAEKEAQLQELVELIEEMVWKNEGAHFSDAIYKDTNEKLKRQAEALKKIYAEQLDKEIKLTEKECDQGKISQEEKEEKIKVLKMKYEERIKDIREQAEKNIFADIVQRIRNMLSSLWHRFF</sequence>
<evidence type="ECO:0000256" key="3">
    <source>
        <dbReference type="ARBA" id="ARBA00023134"/>
    </source>
</evidence>
<evidence type="ECO:0000313" key="7">
    <source>
        <dbReference type="Proteomes" id="UP000001074"/>
    </source>
</evidence>
<dbReference type="InParanoid" id="G1QEF1"/>
<evidence type="ECO:0000256" key="1">
    <source>
        <dbReference type="ARBA" id="ARBA00008535"/>
    </source>
</evidence>
<dbReference type="InterPro" id="IPR006703">
    <property type="entry name" value="G_AIG1"/>
</dbReference>
<feature type="coiled-coil region" evidence="4">
    <location>
        <begin position="167"/>
        <end position="269"/>
    </location>
</feature>
<keyword evidence="7" id="KW-1185">Reference proteome</keyword>
<dbReference type="Pfam" id="PF04548">
    <property type="entry name" value="AIG1"/>
    <property type="match status" value="1"/>
</dbReference>
<evidence type="ECO:0000256" key="4">
    <source>
        <dbReference type="SAM" id="Coils"/>
    </source>
</evidence>
<evidence type="ECO:0000256" key="2">
    <source>
        <dbReference type="ARBA" id="ARBA00022741"/>
    </source>
</evidence>
<dbReference type="Gene3D" id="3.40.50.300">
    <property type="entry name" value="P-loop containing nucleotide triphosphate hydrolases"/>
    <property type="match status" value="1"/>
</dbReference>
<gene>
    <name evidence="6" type="primary">LOC102421749</name>
</gene>
<dbReference type="EMBL" id="AAPE02053623">
    <property type="status" value="NOT_ANNOTATED_CDS"/>
    <property type="molecule type" value="Genomic_DNA"/>
</dbReference>
<dbReference type="FunCoup" id="G1QEF1">
    <property type="interactions" value="196"/>
</dbReference>
<name>G1QEF1_MYOLU</name>
<keyword evidence="2" id="KW-0547">Nucleotide-binding</keyword>
<dbReference type="STRING" id="59463.ENSMLUP00000022084"/>
<dbReference type="CDD" id="cd01852">
    <property type="entry name" value="AIG1"/>
    <property type="match status" value="1"/>
</dbReference>
<organism evidence="6 7">
    <name type="scientific">Myotis lucifugus</name>
    <name type="common">Little brown bat</name>
    <dbReference type="NCBI Taxonomy" id="59463"/>
    <lineage>
        <taxon>Eukaryota</taxon>
        <taxon>Metazoa</taxon>
        <taxon>Chordata</taxon>
        <taxon>Craniata</taxon>
        <taxon>Vertebrata</taxon>
        <taxon>Euteleostomi</taxon>
        <taxon>Mammalia</taxon>
        <taxon>Eutheria</taxon>
        <taxon>Laurasiatheria</taxon>
        <taxon>Chiroptera</taxon>
        <taxon>Yangochiroptera</taxon>
        <taxon>Vespertilionidae</taxon>
        <taxon>Myotis</taxon>
    </lineage>
</organism>
<dbReference type="GeneTree" id="ENSGT00940000163384"/>
<dbReference type="InterPro" id="IPR027417">
    <property type="entry name" value="P-loop_NTPase"/>
</dbReference>
<feature type="domain" description="AIG1-type G" evidence="5">
    <location>
        <begin position="6"/>
        <end position="209"/>
    </location>
</feature>
<dbReference type="SUPFAM" id="SSF52540">
    <property type="entry name" value="P-loop containing nucleoside triphosphate hydrolases"/>
    <property type="match status" value="1"/>
</dbReference>
<dbReference type="eggNOG" id="ENOG502R7PE">
    <property type="taxonomic scope" value="Eukaryota"/>
</dbReference>
<evidence type="ECO:0000313" key="6">
    <source>
        <dbReference type="Ensembl" id="ENSMLUP00000022084.1"/>
    </source>
</evidence>
<accession>G1QEF1</accession>
<dbReference type="OMA" id="QECPSRR"/>
<dbReference type="AlphaFoldDB" id="G1QEF1"/>
<dbReference type="HOGENOM" id="CLU_010468_0_0_1"/>
<dbReference type="GO" id="GO:0005525">
    <property type="term" value="F:GTP binding"/>
    <property type="evidence" value="ECO:0007669"/>
    <property type="project" value="UniProtKB-KW"/>
</dbReference>
<dbReference type="Ensembl" id="ENSMLUT00000025270.1">
    <property type="protein sequence ID" value="ENSMLUP00000022084.1"/>
    <property type="gene ID" value="ENSMLUG00000024041.1"/>
</dbReference>
<keyword evidence="4" id="KW-0175">Coiled coil</keyword>
<comment type="similarity">
    <text evidence="1">Belongs to the TRAFAC class TrmE-Era-EngA-EngB-Septin-like GTPase superfamily. AIG1/Toc34/Toc159-like paraseptin GTPase family. IAN subfamily.</text>
</comment>
<dbReference type="FunFam" id="3.40.50.300:FF:000366">
    <property type="entry name" value="GTPase, IMAP family member 2"/>
    <property type="match status" value="1"/>
</dbReference>
<dbReference type="PROSITE" id="PS51720">
    <property type="entry name" value="G_AIG1"/>
    <property type="match status" value="1"/>
</dbReference>
<dbReference type="InterPro" id="IPR045058">
    <property type="entry name" value="GIMA/IAN/Toc"/>
</dbReference>
<reference evidence="6" key="2">
    <citation type="submission" date="2025-08" db="UniProtKB">
        <authorList>
            <consortium name="Ensembl"/>
        </authorList>
    </citation>
    <scope>IDENTIFICATION</scope>
</reference>
<reference evidence="6 7" key="1">
    <citation type="journal article" date="2011" name="Nature">
        <title>A high-resolution map of human evolutionary constraint using 29 mammals.</title>
        <authorList>
            <person name="Lindblad-Toh K."/>
            <person name="Garber M."/>
            <person name="Zuk O."/>
            <person name="Lin M.F."/>
            <person name="Parker B.J."/>
            <person name="Washietl S."/>
            <person name="Kheradpour P."/>
            <person name="Ernst J."/>
            <person name="Jordan G."/>
            <person name="Mauceli E."/>
            <person name="Ward L.D."/>
            <person name="Lowe C.B."/>
            <person name="Holloway A.K."/>
            <person name="Clamp M."/>
            <person name="Gnerre S."/>
            <person name="Alfoldi J."/>
            <person name="Beal K."/>
            <person name="Chang J."/>
            <person name="Clawson H."/>
            <person name="Cuff J."/>
            <person name="Di Palma F."/>
            <person name="Fitzgerald S."/>
            <person name="Flicek P."/>
            <person name="Guttman M."/>
            <person name="Hubisz M.J."/>
            <person name="Jaffe D.B."/>
            <person name="Jungreis I."/>
            <person name="Kent W.J."/>
            <person name="Kostka D."/>
            <person name="Lara M."/>
            <person name="Martins A.L."/>
            <person name="Massingham T."/>
            <person name="Moltke I."/>
            <person name="Raney B.J."/>
            <person name="Rasmussen M.D."/>
            <person name="Robinson J."/>
            <person name="Stark A."/>
            <person name="Vilella A.J."/>
            <person name="Wen J."/>
            <person name="Xie X."/>
            <person name="Zody M.C."/>
            <person name="Baldwin J."/>
            <person name="Bloom T."/>
            <person name="Chin C.W."/>
            <person name="Heiman D."/>
            <person name="Nicol R."/>
            <person name="Nusbaum C."/>
            <person name="Young S."/>
            <person name="Wilkinson J."/>
            <person name="Worley K.C."/>
            <person name="Kovar C.L."/>
            <person name="Muzny D.M."/>
            <person name="Gibbs R.A."/>
            <person name="Cree A."/>
            <person name="Dihn H.H."/>
            <person name="Fowler G."/>
            <person name="Jhangiani S."/>
            <person name="Joshi V."/>
            <person name="Lee S."/>
            <person name="Lewis L.R."/>
            <person name="Nazareth L.V."/>
            <person name="Okwuonu G."/>
            <person name="Santibanez J."/>
            <person name="Warren W.C."/>
            <person name="Mardis E.R."/>
            <person name="Weinstock G.M."/>
            <person name="Wilson R.K."/>
            <person name="Delehaunty K."/>
            <person name="Dooling D."/>
            <person name="Fronik C."/>
            <person name="Fulton L."/>
            <person name="Fulton B."/>
            <person name="Graves T."/>
            <person name="Minx P."/>
            <person name="Sodergren E."/>
            <person name="Birney E."/>
            <person name="Margulies E.H."/>
            <person name="Herrero J."/>
            <person name="Green E.D."/>
            <person name="Haussler D."/>
            <person name="Siepel A."/>
            <person name="Goldman N."/>
            <person name="Pollard K.S."/>
            <person name="Pedersen J.S."/>
            <person name="Lander E.S."/>
            <person name="Kellis M."/>
        </authorList>
    </citation>
    <scope>NUCLEOTIDE SEQUENCE [LARGE SCALE GENOMIC DNA]</scope>
</reference>
<reference evidence="6" key="3">
    <citation type="submission" date="2025-09" db="UniProtKB">
        <authorList>
            <consortium name="Ensembl"/>
        </authorList>
    </citation>
    <scope>IDENTIFICATION</scope>
</reference>
<protein>
    <submittedName>
        <fullName evidence="6">GTPase IMAP family member 7-like</fullName>
    </submittedName>
</protein>